<accession>A0A6N2UH59</accession>
<name>A0A6N2UH59_BIFBR</name>
<organism evidence="2">
    <name type="scientific">Bifidobacterium breve</name>
    <dbReference type="NCBI Taxonomy" id="1685"/>
    <lineage>
        <taxon>Bacteria</taxon>
        <taxon>Bacillati</taxon>
        <taxon>Actinomycetota</taxon>
        <taxon>Actinomycetes</taxon>
        <taxon>Bifidobacteriales</taxon>
        <taxon>Bifidobacteriaceae</taxon>
        <taxon>Bifidobacterium</taxon>
    </lineage>
</organism>
<feature type="region of interest" description="Disordered" evidence="1">
    <location>
        <begin position="211"/>
        <end position="232"/>
    </location>
</feature>
<sequence>MSCGGTGSPAVAIEHCHNPHTRPDALVLDMALGGKKKTRALTCAGASVAGAAGRAACSRTCTAWPTSWESPAARRCWTHAPDTICSAPAFRPAWPAACRASGDRGVLRRIVRGGARGVRVLDGGTGPRHRDRARYHVGSGCACRPGRRHVPPGPVPVAGACHGRNPHAGCPDGHAGTDGMPADEHEYQQQLDELRDAASRAMGHTHEVIDSLEEHTPAQASRTPNKPTGSWRPSFPLPACYRQWNGDVRVPVVGIIGDVERPGHGFDNGSVSLEAAAESEPYRFVL</sequence>
<evidence type="ECO:0000313" key="2">
    <source>
        <dbReference type="EMBL" id="VYT16607.1"/>
    </source>
</evidence>
<evidence type="ECO:0008006" key="3">
    <source>
        <dbReference type="Google" id="ProtNLM"/>
    </source>
</evidence>
<dbReference type="AlphaFoldDB" id="A0A6N2UH59"/>
<proteinExistence type="predicted"/>
<reference evidence="2" key="1">
    <citation type="submission" date="2019-11" db="EMBL/GenBank/DDBJ databases">
        <authorList>
            <person name="Feng L."/>
        </authorList>
    </citation>
    <scope>NUCLEOTIDE SEQUENCE</scope>
    <source>
        <strain evidence="2">BbreveLFYP81</strain>
    </source>
</reference>
<protein>
    <recommendedName>
        <fullName evidence="3">Histidine protein kinase</fullName>
    </recommendedName>
</protein>
<evidence type="ECO:0000256" key="1">
    <source>
        <dbReference type="SAM" id="MobiDB-lite"/>
    </source>
</evidence>
<gene>
    <name evidence="2" type="ORF">BBLFYP81_01920</name>
</gene>
<dbReference type="EMBL" id="CACRSN010000009">
    <property type="protein sequence ID" value="VYT16607.1"/>
    <property type="molecule type" value="Genomic_DNA"/>
</dbReference>
<feature type="compositionally biased region" description="Polar residues" evidence="1">
    <location>
        <begin position="218"/>
        <end position="228"/>
    </location>
</feature>